<accession>A0ACC0PFK7</accession>
<evidence type="ECO:0000313" key="2">
    <source>
        <dbReference type="Proteomes" id="UP001062846"/>
    </source>
</evidence>
<organism evidence="1 2">
    <name type="scientific">Rhododendron molle</name>
    <name type="common">Chinese azalea</name>
    <name type="synonym">Azalea mollis</name>
    <dbReference type="NCBI Taxonomy" id="49168"/>
    <lineage>
        <taxon>Eukaryota</taxon>
        <taxon>Viridiplantae</taxon>
        <taxon>Streptophyta</taxon>
        <taxon>Embryophyta</taxon>
        <taxon>Tracheophyta</taxon>
        <taxon>Spermatophyta</taxon>
        <taxon>Magnoliopsida</taxon>
        <taxon>eudicotyledons</taxon>
        <taxon>Gunneridae</taxon>
        <taxon>Pentapetalae</taxon>
        <taxon>asterids</taxon>
        <taxon>Ericales</taxon>
        <taxon>Ericaceae</taxon>
        <taxon>Ericoideae</taxon>
        <taxon>Rhodoreae</taxon>
        <taxon>Rhododendron</taxon>
    </lineage>
</organism>
<name>A0ACC0PFK7_RHOML</name>
<proteinExistence type="predicted"/>
<comment type="caution">
    <text evidence="1">The sequence shown here is derived from an EMBL/GenBank/DDBJ whole genome shotgun (WGS) entry which is preliminary data.</text>
</comment>
<sequence length="385" mass="44033">MASIAQAAGVDAVGMINLTVAAARNATTHRRNCDRLASHVRMIGNLLEKLKPTGLRSFPATGEPLDLLEEALGKALELVESCRQKSYLYMLAMGWSVVYRFRLVQNEIDRYLKLVPLISLVHEYRMQNLNDNLLAIEQDHPEYTLEEEEMEAHGVILKKDRTKKDASILENSLSRRYPDLEFHEALQEEKGKLHVELHRSQENNDPKECQVIEHLIEVTKNVVNVPTGNKLSLNVQTYAGSGSVYKFKFVNIVAFLKQVLRPASTPVEYFHIQLNWSQKDKYFVLIVPSEVGLLVLTMLITARERACNDLIAYSLFCCCCCYTCSVRRKLRKLFNIEGGACDDFLTHLICCCCAIVQEWRELELRGFEGCPERKMIPPPYQYMKP</sequence>
<keyword evidence="2" id="KW-1185">Reference proteome</keyword>
<reference evidence="1" key="1">
    <citation type="submission" date="2022-02" db="EMBL/GenBank/DDBJ databases">
        <title>Plant Genome Project.</title>
        <authorList>
            <person name="Zhang R.-G."/>
        </authorList>
    </citation>
    <scope>NUCLEOTIDE SEQUENCE</scope>
    <source>
        <strain evidence="1">AT1</strain>
    </source>
</reference>
<gene>
    <name evidence="1" type="ORF">RHMOL_Rhmol03G0169300</name>
</gene>
<dbReference type="EMBL" id="CM046390">
    <property type="protein sequence ID" value="KAI8564280.1"/>
    <property type="molecule type" value="Genomic_DNA"/>
</dbReference>
<dbReference type="Proteomes" id="UP001062846">
    <property type="component" value="Chromosome 3"/>
</dbReference>
<protein>
    <submittedName>
        <fullName evidence="1">Uncharacterized protein</fullName>
    </submittedName>
</protein>
<evidence type="ECO:0000313" key="1">
    <source>
        <dbReference type="EMBL" id="KAI8564280.1"/>
    </source>
</evidence>